<dbReference type="InterPro" id="IPR011992">
    <property type="entry name" value="EF-hand-dom_pair"/>
</dbReference>
<dbReference type="InterPro" id="IPR018247">
    <property type="entry name" value="EF_Hand_1_Ca_BS"/>
</dbReference>
<feature type="region of interest" description="Disordered" evidence="3">
    <location>
        <begin position="67"/>
        <end position="171"/>
    </location>
</feature>
<evidence type="ECO:0000313" key="6">
    <source>
        <dbReference type="Proteomes" id="UP000696280"/>
    </source>
</evidence>
<feature type="compositionally biased region" description="Low complexity" evidence="3">
    <location>
        <begin position="97"/>
        <end position="110"/>
    </location>
</feature>
<reference evidence="5" key="1">
    <citation type="submission" date="2021-07" db="EMBL/GenBank/DDBJ databases">
        <authorList>
            <person name="Durling M."/>
        </authorList>
    </citation>
    <scope>NUCLEOTIDE SEQUENCE</scope>
</reference>
<dbReference type="InterPro" id="IPR002048">
    <property type="entry name" value="EF_hand_dom"/>
</dbReference>
<organism evidence="5 6">
    <name type="scientific">Hymenoscyphus fraxineus</name>
    <dbReference type="NCBI Taxonomy" id="746836"/>
    <lineage>
        <taxon>Eukaryota</taxon>
        <taxon>Fungi</taxon>
        <taxon>Dikarya</taxon>
        <taxon>Ascomycota</taxon>
        <taxon>Pezizomycotina</taxon>
        <taxon>Leotiomycetes</taxon>
        <taxon>Helotiales</taxon>
        <taxon>Helotiaceae</taxon>
        <taxon>Hymenoscyphus</taxon>
    </lineage>
</organism>
<dbReference type="EMBL" id="CAJVRL010000060">
    <property type="protein sequence ID" value="CAG8955211.1"/>
    <property type="molecule type" value="Genomic_DNA"/>
</dbReference>
<dbReference type="InterPro" id="IPR050403">
    <property type="entry name" value="Myosin_RLC"/>
</dbReference>
<name>A0A9N9KWL5_9HELO</name>
<dbReference type="PROSITE" id="PS00018">
    <property type="entry name" value="EF_HAND_1"/>
    <property type="match status" value="2"/>
</dbReference>
<accession>A0A9N9KWL5</accession>
<dbReference type="Pfam" id="PF13405">
    <property type="entry name" value="EF-hand_6"/>
    <property type="match status" value="1"/>
</dbReference>
<keyword evidence="2" id="KW-0106">Calcium</keyword>
<comment type="caution">
    <text evidence="5">The sequence shown here is derived from an EMBL/GenBank/DDBJ whole genome shotgun (WGS) entry which is preliminary data.</text>
</comment>
<dbReference type="SMART" id="SM00054">
    <property type="entry name" value="EFh"/>
    <property type="match status" value="2"/>
</dbReference>
<keyword evidence="1" id="KW-0677">Repeat</keyword>
<dbReference type="OrthoDB" id="429467at2759"/>
<feature type="domain" description="EF-hand" evidence="4">
    <location>
        <begin position="257"/>
        <end position="292"/>
    </location>
</feature>
<dbReference type="AlphaFoldDB" id="A0A9N9KWL5"/>
<keyword evidence="6" id="KW-1185">Reference proteome</keyword>
<protein>
    <recommendedName>
        <fullName evidence="4">EF-hand domain-containing protein</fullName>
    </recommendedName>
</protein>
<feature type="compositionally biased region" description="Polar residues" evidence="3">
    <location>
        <begin position="111"/>
        <end position="130"/>
    </location>
</feature>
<dbReference type="Gene3D" id="1.10.238.10">
    <property type="entry name" value="EF-hand"/>
    <property type="match status" value="1"/>
</dbReference>
<dbReference type="GO" id="GO:0005509">
    <property type="term" value="F:calcium ion binding"/>
    <property type="evidence" value="ECO:0007669"/>
    <property type="project" value="InterPro"/>
</dbReference>
<evidence type="ECO:0000256" key="2">
    <source>
        <dbReference type="ARBA" id="ARBA00022837"/>
    </source>
</evidence>
<evidence type="ECO:0000256" key="3">
    <source>
        <dbReference type="SAM" id="MobiDB-lite"/>
    </source>
</evidence>
<evidence type="ECO:0000256" key="1">
    <source>
        <dbReference type="ARBA" id="ARBA00022737"/>
    </source>
</evidence>
<feature type="domain" description="EF-hand" evidence="4">
    <location>
        <begin position="187"/>
        <end position="222"/>
    </location>
</feature>
<dbReference type="SUPFAM" id="SSF47473">
    <property type="entry name" value="EF-hand"/>
    <property type="match status" value="1"/>
</dbReference>
<evidence type="ECO:0000313" key="5">
    <source>
        <dbReference type="EMBL" id="CAG8955211.1"/>
    </source>
</evidence>
<dbReference type="Proteomes" id="UP000696280">
    <property type="component" value="Unassembled WGS sequence"/>
</dbReference>
<evidence type="ECO:0000259" key="4">
    <source>
        <dbReference type="PROSITE" id="PS50222"/>
    </source>
</evidence>
<proteinExistence type="predicted"/>
<dbReference type="PROSITE" id="PS50222">
    <property type="entry name" value="EF_HAND_2"/>
    <property type="match status" value="2"/>
</dbReference>
<dbReference type="PANTHER" id="PTHR23049">
    <property type="entry name" value="MYOSIN REGULATORY LIGHT CHAIN 2"/>
    <property type="match status" value="1"/>
</dbReference>
<gene>
    <name evidence="5" type="ORF">HYFRA_00007227</name>
</gene>
<feature type="compositionally biased region" description="Polar residues" evidence="3">
    <location>
        <begin position="152"/>
        <end position="162"/>
    </location>
</feature>
<sequence>MTTPVTDIHIYQAHTRQTYLSIKVALCISQVDSTLVSRYSFELLDNQQPTSNCKTKTSVLVTMSMSYKPSPLSYGSPRASPFRRPESPASPSPLRQTTPTPSPTKMSTPSRFAQTSTPPIESKPDSNSWTPRGLAAFATSSPKSPSRERDNSPTPVRGTSSPGFGGMLTNRNNAVDASSALSRLQPAQVRELREGFQILDRDSDGQVGRDDVADMLAQLGLSANASEITAFFPPSTSQTITLPAFLNTVAPLLATLSPSAEMLSAFSAFDEDDSGQIDLNELRDALLHTAPDPGEKALTEREIDKVMGGFTSRRAFGKHSGGGMGRRGEVFKYQEFVASVAGGPSVDGKAEKDV</sequence>